<accession>A0A3S5AQZ6</accession>
<proteinExistence type="predicted"/>
<reference evidence="2" key="1">
    <citation type="submission" date="2018-11" db="EMBL/GenBank/DDBJ databases">
        <authorList>
            <consortium name="Pathogen Informatics"/>
        </authorList>
    </citation>
    <scope>NUCLEOTIDE SEQUENCE</scope>
</reference>
<name>A0A3S5AQZ6_9PLAT</name>
<comment type="caution">
    <text evidence="2">The sequence shown here is derived from an EMBL/GenBank/DDBJ whole genome shotgun (WGS) entry which is preliminary data.</text>
</comment>
<evidence type="ECO:0000313" key="3">
    <source>
        <dbReference type="Proteomes" id="UP000784294"/>
    </source>
</evidence>
<feature type="region of interest" description="Disordered" evidence="1">
    <location>
        <begin position="1"/>
        <end position="20"/>
    </location>
</feature>
<gene>
    <name evidence="2" type="ORF">PXEA_LOCUS16354</name>
</gene>
<protein>
    <submittedName>
        <fullName evidence="2">Uncharacterized protein</fullName>
    </submittedName>
</protein>
<dbReference type="Proteomes" id="UP000784294">
    <property type="component" value="Unassembled WGS sequence"/>
</dbReference>
<evidence type="ECO:0000256" key="1">
    <source>
        <dbReference type="SAM" id="MobiDB-lite"/>
    </source>
</evidence>
<dbReference type="OrthoDB" id="47328at2759"/>
<dbReference type="EMBL" id="CAAALY010059051">
    <property type="protein sequence ID" value="VEL22914.1"/>
    <property type="molecule type" value="Genomic_DNA"/>
</dbReference>
<keyword evidence="3" id="KW-1185">Reference proteome</keyword>
<dbReference type="AlphaFoldDB" id="A0A3S5AQZ6"/>
<organism evidence="2 3">
    <name type="scientific">Protopolystoma xenopodis</name>
    <dbReference type="NCBI Taxonomy" id="117903"/>
    <lineage>
        <taxon>Eukaryota</taxon>
        <taxon>Metazoa</taxon>
        <taxon>Spiralia</taxon>
        <taxon>Lophotrochozoa</taxon>
        <taxon>Platyhelminthes</taxon>
        <taxon>Monogenea</taxon>
        <taxon>Polyopisthocotylea</taxon>
        <taxon>Polystomatidea</taxon>
        <taxon>Polystomatidae</taxon>
        <taxon>Protopolystoma</taxon>
    </lineage>
</organism>
<sequence>MRSHPIRPQARSSDGPCGLSGTSSFTHSILRRSQPATAGLGPSGDFCDQGLSQAGSGVGNGTEINWLDGGKGLFTVALSAVSSLHPTDSNLARFFRVCNYCLPTLAGLAAPFLTADGQVCISCVYFLNVELGNATDYQIELI</sequence>
<evidence type="ECO:0000313" key="2">
    <source>
        <dbReference type="EMBL" id="VEL22914.1"/>
    </source>
</evidence>